<comment type="subcellular location">
    <subcellularLocation>
        <location evidence="1">Cell membrane</location>
        <topology evidence="1">Peripheral membrane protein</topology>
    </subcellularLocation>
</comment>
<evidence type="ECO:0000256" key="5">
    <source>
        <dbReference type="ARBA" id="ARBA00022519"/>
    </source>
</evidence>
<comment type="caution">
    <text evidence="11">The sequence shown here is derived from an EMBL/GenBank/DDBJ whole genome shotgun (WGS) entry which is preliminary data.</text>
</comment>
<comment type="similarity">
    <text evidence="2">Belongs to the ABC transporter superfamily.</text>
</comment>
<keyword evidence="3" id="KW-0813">Transport</keyword>
<keyword evidence="5" id="KW-0997">Cell inner membrane</keyword>
<keyword evidence="9" id="KW-0472">Membrane</keyword>
<dbReference type="Gene3D" id="3.40.50.300">
    <property type="entry name" value="P-loop containing nucleotide triphosphate hydrolases"/>
    <property type="match status" value="1"/>
</dbReference>
<evidence type="ECO:0000256" key="2">
    <source>
        <dbReference type="ARBA" id="ARBA00005417"/>
    </source>
</evidence>
<name>A0A938YEZ6_9ACTN</name>
<evidence type="ECO:0000256" key="4">
    <source>
        <dbReference type="ARBA" id="ARBA00022475"/>
    </source>
</evidence>
<evidence type="ECO:0000256" key="1">
    <source>
        <dbReference type="ARBA" id="ARBA00004202"/>
    </source>
</evidence>
<dbReference type="PROSITE" id="PS00211">
    <property type="entry name" value="ABC_TRANSPORTER_1"/>
    <property type="match status" value="1"/>
</dbReference>
<evidence type="ECO:0000313" key="11">
    <source>
        <dbReference type="EMBL" id="MBM9468321.1"/>
    </source>
</evidence>
<dbReference type="SUPFAM" id="SSF52540">
    <property type="entry name" value="P-loop containing nucleoside triphosphate hydrolases"/>
    <property type="match status" value="1"/>
</dbReference>
<organism evidence="11 12">
    <name type="scientific">Nakamurella leprariae</name>
    <dbReference type="NCBI Taxonomy" id="2803911"/>
    <lineage>
        <taxon>Bacteria</taxon>
        <taxon>Bacillati</taxon>
        <taxon>Actinomycetota</taxon>
        <taxon>Actinomycetes</taxon>
        <taxon>Nakamurellales</taxon>
        <taxon>Nakamurellaceae</taxon>
        <taxon>Nakamurella</taxon>
    </lineage>
</organism>
<feature type="domain" description="ABC transporter" evidence="10">
    <location>
        <begin position="32"/>
        <end position="285"/>
    </location>
</feature>
<keyword evidence="8" id="KW-1278">Translocase</keyword>
<dbReference type="Proteomes" id="UP000663792">
    <property type="component" value="Unassembled WGS sequence"/>
</dbReference>
<proteinExistence type="inferred from homology"/>
<accession>A0A938YEZ6</accession>
<dbReference type="GO" id="GO:0016887">
    <property type="term" value="F:ATP hydrolysis activity"/>
    <property type="evidence" value="ECO:0007669"/>
    <property type="project" value="InterPro"/>
</dbReference>
<dbReference type="InterPro" id="IPR050388">
    <property type="entry name" value="ABC_Ni/Peptide_Import"/>
</dbReference>
<gene>
    <name evidence="11" type="ORF">JL106_13630</name>
</gene>
<protein>
    <submittedName>
        <fullName evidence="11">ABC transporter ATP-binding protein</fullName>
    </submittedName>
</protein>
<evidence type="ECO:0000256" key="7">
    <source>
        <dbReference type="ARBA" id="ARBA00022840"/>
    </source>
</evidence>
<keyword evidence="6" id="KW-0547">Nucleotide-binding</keyword>
<dbReference type="RefSeq" id="WP_205261250.1">
    <property type="nucleotide sequence ID" value="NZ_JAERWK010000016.1"/>
</dbReference>
<dbReference type="InterPro" id="IPR017871">
    <property type="entry name" value="ABC_transporter-like_CS"/>
</dbReference>
<keyword evidence="7 11" id="KW-0067">ATP-binding</keyword>
<keyword evidence="12" id="KW-1185">Reference proteome</keyword>
<dbReference type="InterPro" id="IPR003593">
    <property type="entry name" value="AAA+_ATPase"/>
</dbReference>
<evidence type="ECO:0000256" key="6">
    <source>
        <dbReference type="ARBA" id="ARBA00022741"/>
    </source>
</evidence>
<dbReference type="Pfam" id="PF00005">
    <property type="entry name" value="ABC_tran"/>
    <property type="match status" value="1"/>
</dbReference>
<dbReference type="InterPro" id="IPR027417">
    <property type="entry name" value="P-loop_NTPase"/>
</dbReference>
<evidence type="ECO:0000313" key="12">
    <source>
        <dbReference type="Proteomes" id="UP000663792"/>
    </source>
</evidence>
<evidence type="ECO:0000256" key="9">
    <source>
        <dbReference type="ARBA" id="ARBA00023136"/>
    </source>
</evidence>
<dbReference type="CDD" id="cd03257">
    <property type="entry name" value="ABC_NikE_OppD_transporters"/>
    <property type="match status" value="1"/>
</dbReference>
<evidence type="ECO:0000256" key="8">
    <source>
        <dbReference type="ARBA" id="ARBA00022967"/>
    </source>
</evidence>
<dbReference type="EMBL" id="JAERWK010000016">
    <property type="protein sequence ID" value="MBM9468321.1"/>
    <property type="molecule type" value="Genomic_DNA"/>
</dbReference>
<dbReference type="AlphaFoldDB" id="A0A938YEZ6"/>
<sequence>MPETTTLSGAALPTAAGAPAGHTVVEPAVPLLSVDHLTVTAFSPDHDGEVTLVDDVSFHLGRGETFGIVGESGSGKSMTCRSVLGILPAGVHTAPGSAVSFDGTDLLGLSDKQWMSLRGTRIAAVFQDPGSYLNPSMTVGAQLVEVLRIKGGLKRRQARERALELFGDIGLRNPTAVFRQYPFELSGGMLQRVLIAIAISGDPDLLIADEATTALDVTVQAEVLDLLAELQERTGLALVVVSHDLAVVAQVCERVMVMQSGVVVESGPTKEVLHDPQHSYTRELMRAHAEYGLERWDEERP</sequence>
<dbReference type="GO" id="GO:0005524">
    <property type="term" value="F:ATP binding"/>
    <property type="evidence" value="ECO:0007669"/>
    <property type="project" value="UniProtKB-KW"/>
</dbReference>
<evidence type="ECO:0000256" key="3">
    <source>
        <dbReference type="ARBA" id="ARBA00022448"/>
    </source>
</evidence>
<dbReference type="PANTHER" id="PTHR43297:SF14">
    <property type="entry name" value="ATPASE AAA-TYPE CORE DOMAIN-CONTAINING PROTEIN"/>
    <property type="match status" value="1"/>
</dbReference>
<dbReference type="PROSITE" id="PS50893">
    <property type="entry name" value="ABC_TRANSPORTER_2"/>
    <property type="match status" value="1"/>
</dbReference>
<dbReference type="FunFam" id="3.40.50.300:FF:000016">
    <property type="entry name" value="Oligopeptide ABC transporter ATP-binding component"/>
    <property type="match status" value="1"/>
</dbReference>
<dbReference type="InterPro" id="IPR003439">
    <property type="entry name" value="ABC_transporter-like_ATP-bd"/>
</dbReference>
<dbReference type="GO" id="GO:0005886">
    <property type="term" value="C:plasma membrane"/>
    <property type="evidence" value="ECO:0007669"/>
    <property type="project" value="UniProtKB-SubCell"/>
</dbReference>
<reference evidence="11" key="1">
    <citation type="submission" date="2021-01" db="EMBL/GenBank/DDBJ databases">
        <title>YIM 132084 draft genome.</title>
        <authorList>
            <person name="An D."/>
        </authorList>
    </citation>
    <scope>NUCLEOTIDE SEQUENCE</scope>
    <source>
        <strain evidence="11">YIM 132084</strain>
    </source>
</reference>
<evidence type="ECO:0000259" key="10">
    <source>
        <dbReference type="PROSITE" id="PS50893"/>
    </source>
</evidence>
<keyword evidence="4" id="KW-1003">Cell membrane</keyword>
<dbReference type="PANTHER" id="PTHR43297">
    <property type="entry name" value="OLIGOPEPTIDE TRANSPORT ATP-BINDING PROTEIN APPD"/>
    <property type="match status" value="1"/>
</dbReference>
<dbReference type="SMART" id="SM00382">
    <property type="entry name" value="AAA"/>
    <property type="match status" value="1"/>
</dbReference>